<feature type="compositionally biased region" description="Acidic residues" evidence="2">
    <location>
        <begin position="721"/>
        <end position="736"/>
    </location>
</feature>
<feature type="binding site" evidence="1">
    <location>
        <position position="535"/>
    </location>
    <ligand>
        <name>ATP</name>
        <dbReference type="ChEBI" id="CHEBI:30616"/>
    </ligand>
</feature>
<protein>
    <submittedName>
        <fullName evidence="4">Protein kinase domain-containing protein</fullName>
    </submittedName>
</protein>
<evidence type="ECO:0000256" key="2">
    <source>
        <dbReference type="SAM" id="MobiDB-lite"/>
    </source>
</evidence>
<name>A0A8H6T329_9AGAR</name>
<dbReference type="InterPro" id="IPR017441">
    <property type="entry name" value="Protein_kinase_ATP_BS"/>
</dbReference>
<dbReference type="PANTHER" id="PTHR37171:SF1">
    <property type="entry name" value="SERINE_THREONINE-PROTEIN KINASE YRZF-RELATED"/>
    <property type="match status" value="1"/>
</dbReference>
<feature type="compositionally biased region" description="Basic and acidic residues" evidence="2">
    <location>
        <begin position="288"/>
        <end position="299"/>
    </location>
</feature>
<reference evidence="4" key="1">
    <citation type="submission" date="2020-05" db="EMBL/GenBank/DDBJ databases">
        <title>Mycena genomes resolve the evolution of fungal bioluminescence.</title>
        <authorList>
            <person name="Tsai I.J."/>
        </authorList>
    </citation>
    <scope>NUCLEOTIDE SEQUENCE</scope>
    <source>
        <strain evidence="4">171206Taipei</strain>
    </source>
</reference>
<dbReference type="GO" id="GO:0005524">
    <property type="term" value="F:ATP binding"/>
    <property type="evidence" value="ECO:0007669"/>
    <property type="project" value="UniProtKB-UniRule"/>
</dbReference>
<evidence type="ECO:0000313" key="4">
    <source>
        <dbReference type="EMBL" id="KAF7309356.1"/>
    </source>
</evidence>
<dbReference type="PANTHER" id="PTHR37171">
    <property type="entry name" value="SERINE/THREONINE-PROTEIN KINASE YRZF-RELATED"/>
    <property type="match status" value="1"/>
</dbReference>
<dbReference type="RefSeq" id="XP_037222806.1">
    <property type="nucleotide sequence ID" value="XM_037359921.1"/>
</dbReference>
<evidence type="ECO:0000256" key="1">
    <source>
        <dbReference type="PROSITE-ProRule" id="PRU10141"/>
    </source>
</evidence>
<dbReference type="GO" id="GO:0004672">
    <property type="term" value="F:protein kinase activity"/>
    <property type="evidence" value="ECO:0007669"/>
    <property type="project" value="InterPro"/>
</dbReference>
<accession>A0A8H6T329</accession>
<keyword evidence="4" id="KW-0808">Transferase</keyword>
<dbReference type="PROSITE" id="PS00107">
    <property type="entry name" value="PROTEIN_KINASE_ATP"/>
    <property type="match status" value="1"/>
</dbReference>
<dbReference type="Proteomes" id="UP000636479">
    <property type="component" value="Unassembled WGS sequence"/>
</dbReference>
<dbReference type="PROSITE" id="PS50011">
    <property type="entry name" value="PROTEIN_KINASE_DOM"/>
    <property type="match status" value="1"/>
</dbReference>
<proteinExistence type="predicted"/>
<dbReference type="InterPro" id="IPR052396">
    <property type="entry name" value="Meiotic_Drive_Suppr_Kinase"/>
</dbReference>
<gene>
    <name evidence="4" type="ORF">MIND_00306200</name>
</gene>
<keyword evidence="1" id="KW-0547">Nucleotide-binding</keyword>
<evidence type="ECO:0000259" key="3">
    <source>
        <dbReference type="PROSITE" id="PS50011"/>
    </source>
</evidence>
<dbReference type="Gene3D" id="1.10.510.10">
    <property type="entry name" value="Transferase(Phosphotransferase) domain 1"/>
    <property type="match status" value="1"/>
</dbReference>
<feature type="region of interest" description="Disordered" evidence="2">
    <location>
        <begin position="276"/>
        <end position="316"/>
    </location>
</feature>
<feature type="domain" description="Protein kinase" evidence="3">
    <location>
        <begin position="498"/>
        <end position="736"/>
    </location>
</feature>
<dbReference type="EMBL" id="JACAZF010000003">
    <property type="protein sequence ID" value="KAF7309356.1"/>
    <property type="molecule type" value="Genomic_DNA"/>
</dbReference>
<keyword evidence="4" id="KW-0418">Kinase</keyword>
<feature type="region of interest" description="Disordered" evidence="2">
    <location>
        <begin position="394"/>
        <end position="434"/>
    </location>
</feature>
<dbReference type="AlphaFoldDB" id="A0A8H6T329"/>
<dbReference type="Gene3D" id="3.30.200.20">
    <property type="entry name" value="Phosphorylase Kinase, domain 1"/>
    <property type="match status" value="1"/>
</dbReference>
<dbReference type="InterPro" id="IPR000719">
    <property type="entry name" value="Prot_kinase_dom"/>
</dbReference>
<evidence type="ECO:0000313" key="5">
    <source>
        <dbReference type="Proteomes" id="UP000636479"/>
    </source>
</evidence>
<dbReference type="OrthoDB" id="2521594at2759"/>
<organism evidence="4 5">
    <name type="scientific">Mycena indigotica</name>
    <dbReference type="NCBI Taxonomy" id="2126181"/>
    <lineage>
        <taxon>Eukaryota</taxon>
        <taxon>Fungi</taxon>
        <taxon>Dikarya</taxon>
        <taxon>Basidiomycota</taxon>
        <taxon>Agaricomycotina</taxon>
        <taxon>Agaricomycetes</taxon>
        <taxon>Agaricomycetidae</taxon>
        <taxon>Agaricales</taxon>
        <taxon>Marasmiineae</taxon>
        <taxon>Mycenaceae</taxon>
        <taxon>Mycena</taxon>
    </lineage>
</organism>
<feature type="region of interest" description="Disordered" evidence="2">
    <location>
        <begin position="672"/>
        <end position="736"/>
    </location>
</feature>
<keyword evidence="1" id="KW-0067">ATP-binding</keyword>
<dbReference type="GeneID" id="59342437"/>
<keyword evidence="5" id="KW-1185">Reference proteome</keyword>
<dbReference type="SMART" id="SM00220">
    <property type="entry name" value="S_TKc"/>
    <property type="match status" value="1"/>
</dbReference>
<sequence>MTCSEAPEISTMGELGTLLSWSPAQVHASTNPAIRAPPPILPPHHFYNKHLRRELILKRVLSLPFLVENLSQTATKLVDSITADELGEVPTTELSTHLQTRPRREIAGADTIADYYSISIGEVCTAIASKLLIPQSRDWGSSVCWARFTTADRTLAATGVEEHACLYVLTDKEDRNITLFPGHAELLGDRLSDWQRLAAFGPKLGTWIHLSLCPESERLLADLDHFPETSFPYKLCRTVHSSQTESTFTRPRDAASVPWSIPDKLLASASFIDSEQSNKNLRPRNQSRRSETTHNEKPRSVPSARRRPHTTAHLPSPLTAEGLVQLAWARATENNSSLIVFNCGNYERICVRHRETQTLFISPVFDVTACKDPGYIQLQVGTYTAMTLDAIARAKEAKRTPAPIRRSPRKRRNPDPTDSRAKKRQKMSIKTREKPLPPIAIASQRDMMFLTLQYGIHCSPAPASFIRAAQCLVHATKRKPNYKPPIKRSYKPEEYFELLLTSQIGDGATGVVHSANLRVVTKAGSALTHDNLVLKIAFQERQQVRMRHEYAIYQRLAEHGVTGVPQVYGLFEDLEGGAIALLMNNCGKTIWDLRPDKKRARTVITSVQRARFIEILTSVHRAGVRHCDIRAENLLIDTDGEAFIVDFDRGRFEPSEGKKKWEMEIMDVVTEGGHHDFSMPSPKFPDDDKEWWPRSPVPTPTEESDEDTPKPRRFWPATDTSNEDTDETDESNESAT</sequence>
<dbReference type="SUPFAM" id="SSF56112">
    <property type="entry name" value="Protein kinase-like (PK-like)"/>
    <property type="match status" value="1"/>
</dbReference>
<comment type="caution">
    <text evidence="4">The sequence shown here is derived from an EMBL/GenBank/DDBJ whole genome shotgun (WGS) entry which is preliminary data.</text>
</comment>
<dbReference type="InterPro" id="IPR011009">
    <property type="entry name" value="Kinase-like_dom_sf"/>
</dbReference>